<evidence type="ECO:0000256" key="1">
    <source>
        <dbReference type="SAM" id="MobiDB-lite"/>
    </source>
</evidence>
<gene>
    <name evidence="4" type="ORF">NSK_004490</name>
</gene>
<protein>
    <recommendedName>
        <fullName evidence="3">HPP transmembrane region domain-containing protein</fullName>
    </recommendedName>
</protein>
<feature type="transmembrane region" description="Helical" evidence="2">
    <location>
        <begin position="191"/>
        <end position="212"/>
    </location>
</feature>
<keyword evidence="2" id="KW-0812">Transmembrane</keyword>
<comment type="caution">
    <text evidence="4">The sequence shown here is derived from an EMBL/GenBank/DDBJ whole genome shotgun (WGS) entry which is preliminary data.</text>
</comment>
<name>A0A4D9D4Y8_9STRA</name>
<dbReference type="InterPro" id="IPR058581">
    <property type="entry name" value="TM_HPP"/>
</dbReference>
<feature type="region of interest" description="Disordered" evidence="1">
    <location>
        <begin position="280"/>
        <end position="318"/>
    </location>
</feature>
<evidence type="ECO:0000256" key="2">
    <source>
        <dbReference type="SAM" id="Phobius"/>
    </source>
</evidence>
<keyword evidence="2" id="KW-0472">Membrane</keyword>
<dbReference type="AlphaFoldDB" id="A0A4D9D4Y8"/>
<feature type="transmembrane region" description="Helical" evidence="2">
    <location>
        <begin position="97"/>
        <end position="114"/>
    </location>
</feature>
<reference evidence="4 5" key="1">
    <citation type="submission" date="2019-01" db="EMBL/GenBank/DDBJ databases">
        <title>Nuclear Genome Assembly of the Microalgal Biofuel strain Nannochloropsis salina CCMP1776.</title>
        <authorList>
            <person name="Hovde B."/>
        </authorList>
    </citation>
    <scope>NUCLEOTIDE SEQUENCE [LARGE SCALE GENOMIC DNA]</scope>
    <source>
        <strain evidence="4 5">CCMP1776</strain>
    </source>
</reference>
<feature type="region of interest" description="Disordered" evidence="1">
    <location>
        <begin position="1"/>
        <end position="33"/>
    </location>
</feature>
<dbReference type="Pfam" id="PF04982">
    <property type="entry name" value="TM_HPP"/>
    <property type="match status" value="1"/>
</dbReference>
<evidence type="ECO:0000313" key="4">
    <source>
        <dbReference type="EMBL" id="TFJ84505.1"/>
    </source>
</evidence>
<sequence>MGLPHFHEDNDVRRGNVCNDSSSKSSGSGKEGREVVGSMAKEYLTQYLSKWLGVPGRKDGNRAPSLRHSFVSLFQATLSISVLAFLDMGMTISAEDFMFLVGSFGATAVLLYSAHGSPLAQPRNVMGGHFVSSLAGVTVYKVIGNVPYLSAGLAVGLAIFCMERTNTLHPPGGATALVAIVGGDAVTRAGYWYVLFPCCTGAFMMLVVALVCNNMDPERAYPQYWSDNFPIWHTCRQLLGGRCGDCGRKANRAEEEEDSASSRSTSPRRYPHVASIELVDDLDAPAETPPGSPRKGAVTMPSAGHASTRTGAGGHVVDPVVLEEEDTALPV</sequence>
<feature type="transmembrane region" description="Helical" evidence="2">
    <location>
        <begin position="66"/>
        <end position="85"/>
    </location>
</feature>
<evidence type="ECO:0000259" key="3">
    <source>
        <dbReference type="Pfam" id="PF04982"/>
    </source>
</evidence>
<dbReference type="Proteomes" id="UP000355283">
    <property type="component" value="Unassembled WGS sequence"/>
</dbReference>
<feature type="compositionally biased region" description="Basic and acidic residues" evidence="1">
    <location>
        <begin position="1"/>
        <end position="14"/>
    </location>
</feature>
<dbReference type="PANTHER" id="PTHR33741">
    <property type="entry name" value="TRANSMEMBRANE PROTEIN DDB_G0269096-RELATED"/>
    <property type="match status" value="1"/>
</dbReference>
<dbReference type="PANTHER" id="PTHR33741:SF5">
    <property type="entry name" value="TRANSMEMBRANE PROTEIN DDB_G0269096-RELATED"/>
    <property type="match status" value="1"/>
</dbReference>
<keyword evidence="5" id="KW-1185">Reference proteome</keyword>
<proteinExistence type="predicted"/>
<evidence type="ECO:0000313" key="5">
    <source>
        <dbReference type="Proteomes" id="UP000355283"/>
    </source>
</evidence>
<accession>A0A4D9D4Y8</accession>
<dbReference type="OrthoDB" id="2016548at2759"/>
<organism evidence="4 5">
    <name type="scientific">Nannochloropsis salina CCMP1776</name>
    <dbReference type="NCBI Taxonomy" id="1027361"/>
    <lineage>
        <taxon>Eukaryota</taxon>
        <taxon>Sar</taxon>
        <taxon>Stramenopiles</taxon>
        <taxon>Ochrophyta</taxon>
        <taxon>Eustigmatophyceae</taxon>
        <taxon>Eustigmatales</taxon>
        <taxon>Monodopsidaceae</taxon>
        <taxon>Microchloropsis</taxon>
        <taxon>Microchloropsis salina</taxon>
    </lineage>
</organism>
<keyword evidence="2" id="KW-1133">Transmembrane helix</keyword>
<dbReference type="InterPro" id="IPR007065">
    <property type="entry name" value="HPP"/>
</dbReference>
<feature type="domain" description="HPP transmembrane region" evidence="3">
    <location>
        <begin position="63"/>
        <end position="222"/>
    </location>
</feature>
<dbReference type="EMBL" id="SDOX01000019">
    <property type="protein sequence ID" value="TFJ84505.1"/>
    <property type="molecule type" value="Genomic_DNA"/>
</dbReference>